<dbReference type="InterPro" id="IPR013780">
    <property type="entry name" value="Glyco_hydro_b"/>
</dbReference>
<comment type="subunit">
    <text evidence="1 6">Homodimer.</text>
</comment>
<dbReference type="EC" id="2.4.99.16" evidence="6"/>
<keyword evidence="3 6" id="KW-0808">Transferase</keyword>
<keyword evidence="10" id="KW-1185">Reference proteome</keyword>
<keyword evidence="2 6" id="KW-0328">Glycosyltransferase</keyword>
<evidence type="ECO:0000256" key="3">
    <source>
        <dbReference type="ARBA" id="ARBA00022679"/>
    </source>
</evidence>
<evidence type="ECO:0000256" key="7">
    <source>
        <dbReference type="SAM" id="MobiDB-lite"/>
    </source>
</evidence>
<dbReference type="Gene3D" id="2.60.40.10">
    <property type="entry name" value="Immunoglobulins"/>
    <property type="match status" value="1"/>
</dbReference>
<evidence type="ECO:0000256" key="2">
    <source>
        <dbReference type="ARBA" id="ARBA00022676"/>
    </source>
</evidence>
<evidence type="ECO:0000256" key="5">
    <source>
        <dbReference type="ARBA" id="ARBA00048735"/>
    </source>
</evidence>
<comment type="similarity">
    <text evidence="6">Belongs to the glycosyl hydrolase 13 family. GlgE subfamily.</text>
</comment>
<accession>A0ABU5G693</accession>
<reference evidence="9 10" key="1">
    <citation type="submission" date="2023-10" db="EMBL/GenBank/DDBJ databases">
        <title>Whole Genome based description of the genera Actinobaculum and Actinotignum reveals a complex phylogenetic relationship within the species included in the genus Actinotignum.</title>
        <authorList>
            <person name="Jensen C.S."/>
            <person name="Dargis R."/>
            <person name="Kemp M."/>
            <person name="Christensen J.J."/>
        </authorList>
    </citation>
    <scope>NUCLEOTIDE SEQUENCE [LARGE SCALE GENOMIC DNA]</scope>
    <source>
        <strain evidence="9 10">SLA_B974</strain>
    </source>
</reference>
<gene>
    <name evidence="6" type="primary">glgE</name>
    <name evidence="9" type="ORF">R6G86_03825</name>
</gene>
<dbReference type="PANTHER" id="PTHR47786">
    <property type="entry name" value="ALPHA-1,4-GLUCAN:MALTOSE-1-PHOSPHATE MALTOSYLTRANSFERASE"/>
    <property type="match status" value="1"/>
</dbReference>
<feature type="binding site" evidence="6">
    <location>
        <position position="468"/>
    </location>
    <ligand>
        <name>alpha-maltose 1-phosphate</name>
        <dbReference type="ChEBI" id="CHEBI:63576"/>
    </ligand>
</feature>
<evidence type="ECO:0000313" key="9">
    <source>
        <dbReference type="EMBL" id="MDY5132873.1"/>
    </source>
</evidence>
<organism evidence="9 10">
    <name type="scientific">Actinotignum urinale</name>
    <dbReference type="NCBI Taxonomy" id="190146"/>
    <lineage>
        <taxon>Bacteria</taxon>
        <taxon>Bacillati</taxon>
        <taxon>Actinomycetota</taxon>
        <taxon>Actinomycetes</taxon>
        <taxon>Actinomycetales</taxon>
        <taxon>Actinomycetaceae</taxon>
        <taxon>Actinotignum</taxon>
    </lineage>
</organism>
<dbReference type="Pfam" id="PF00128">
    <property type="entry name" value="Alpha-amylase"/>
    <property type="match status" value="1"/>
</dbReference>
<dbReference type="SUPFAM" id="SSF51445">
    <property type="entry name" value="(Trans)glycosidases"/>
    <property type="match status" value="1"/>
</dbReference>
<dbReference type="Pfam" id="PF21702">
    <property type="entry name" value="GLGE_C"/>
    <property type="match status" value="1"/>
</dbReference>
<dbReference type="HAMAP" id="MF_02124">
    <property type="entry name" value="GlgE"/>
    <property type="match status" value="1"/>
</dbReference>
<feature type="compositionally biased region" description="Basic residues" evidence="7">
    <location>
        <begin position="80"/>
        <end position="93"/>
    </location>
</feature>
<dbReference type="InterPro" id="IPR006047">
    <property type="entry name" value="GH13_cat_dom"/>
</dbReference>
<protein>
    <recommendedName>
        <fullName evidence="6">Alpha-1,4-glucan:maltose-1-phosphate maltosyltransferase</fullName>
        <shortName evidence="6">GMPMT</shortName>
        <ecNumber evidence="6">2.4.99.16</ecNumber>
    </recommendedName>
    <alternativeName>
        <fullName evidence="6">(1-&gt;4)-alpha-D-glucan:maltose-1-phosphate alpha-D-maltosyltransferase</fullName>
    </alternativeName>
</protein>
<dbReference type="InterPro" id="IPR049171">
    <property type="entry name" value="GLGE_C"/>
</dbReference>
<comment type="function">
    <text evidence="6">Maltosyltransferase that uses maltose 1-phosphate (M1P) as the sugar donor to elongate linear or branched alpha-(1-&gt;4)-glucans. Is involved in a branched alpha-glucan biosynthetic pathway from trehalose, together with TreS, Mak and GlgB.</text>
</comment>
<sequence length="779" mass="87257">MNSEPVAATTDKKATTVKKTSTTATAKKETAKVKPAQVKKTPAAQKAPATQKAPVATKKASASSSKTTKTVAPKKEPAKTVKKAPAKTAKKKPAALDPAPGFMTAFPEAPASPVPANLSNIGRIPIMDITPNVQNGSWAAKGTEKEAFPVRATVWREGHDLFACEAVLVDPDGKEVQASPMVLVHPGLGRYEAWLTPQTTGNYSYFVRAWSDTFATWKHNAEMKLPLDQDVDLVFLEADHLLRRVSKLLPRGSKDRPLLNDALAVIRRKTIPASVRFASATSEPIMDIISRYPLRDFLTESSRFPLAVDRELALAGSWYEMFPRSVGAWKDDDGNWNSGTLRSASEDLPRIANMGFDIVYLTPIHPIGLTDRKGKNNSLTALPGEPGSPYAIGAAEGGHDAIHPDLGTIDDFDAFVARAKELGLEVAMDVALQCSPDHPWLKEHPDWFSHRADGTIAFAENPPKKYQDIYPLNFDHDPEGIYEEIKRILEYWVSHGVTLFRVDNPHTKPLTFWQRILAYFREKHPDVIFLSEAFTAPPMMRGLGAIGFHQSYCYYAWRNEKKEIEDYLWEVARESDSVLRPTFWPTTHDILTPFMQHGGPNAWRMRAILAGTGAPTYGIYSGYEFVEDIPRGKFEEQNNNEKYEYRPRDYTRDPYGIQLLLGQLNEIRKKHTALRRLRDIRINPTSNPNILCFTRTARPEETPDGKWDHVIVVVNLDPHNTQEGIVDLDLTAFTEDGVAPTNIEVVDQLGYGTYTWDAHPFVRLDPYRNVAHIFAVRKP</sequence>
<dbReference type="InterPro" id="IPR026585">
    <property type="entry name" value="GlgE"/>
</dbReference>
<evidence type="ECO:0000256" key="6">
    <source>
        <dbReference type="HAMAP-Rule" id="MF_02124"/>
    </source>
</evidence>
<dbReference type="InterPro" id="IPR013783">
    <property type="entry name" value="Ig-like_fold"/>
</dbReference>
<dbReference type="Pfam" id="PF11896">
    <property type="entry name" value="GlgE_dom_N_S"/>
    <property type="match status" value="1"/>
</dbReference>
<evidence type="ECO:0000256" key="4">
    <source>
        <dbReference type="ARBA" id="ARBA00023277"/>
    </source>
</evidence>
<feature type="binding site" evidence="6">
    <location>
        <position position="433"/>
    </location>
    <ligand>
        <name>alpha-maltose 1-phosphate</name>
        <dbReference type="ChEBI" id="CHEBI:63576"/>
    </ligand>
</feature>
<feature type="binding site" evidence="6">
    <location>
        <position position="373"/>
    </location>
    <ligand>
        <name>alpha-maltose 1-phosphate</name>
        <dbReference type="ChEBI" id="CHEBI:63576"/>
    </ligand>
</feature>
<comment type="catalytic activity">
    <reaction evidence="5 6">
        <text>alpha-maltose 1-phosphate + [(1-&gt;4)-alpha-D-glucosyl](n) = [(1-&gt;4)-alpha-D-glucosyl](n+2) + phosphate</text>
        <dbReference type="Rhea" id="RHEA:42692"/>
        <dbReference type="Rhea" id="RHEA-COMP:9584"/>
        <dbReference type="Rhea" id="RHEA-COMP:10183"/>
        <dbReference type="ChEBI" id="CHEBI:15444"/>
        <dbReference type="ChEBI" id="CHEBI:43474"/>
        <dbReference type="ChEBI" id="CHEBI:63576"/>
        <dbReference type="EC" id="2.4.99.16"/>
    </reaction>
</comment>
<evidence type="ECO:0000256" key="1">
    <source>
        <dbReference type="ARBA" id="ARBA00011738"/>
    </source>
</evidence>
<feature type="active site" description="Nucleophile" evidence="6">
    <location>
        <position position="503"/>
    </location>
</feature>
<dbReference type="EMBL" id="JAWNGA010000005">
    <property type="protein sequence ID" value="MDY5132873.1"/>
    <property type="molecule type" value="Genomic_DNA"/>
</dbReference>
<dbReference type="Gene3D" id="2.60.40.1180">
    <property type="entry name" value="Golgi alpha-mannosidase II"/>
    <property type="match status" value="1"/>
</dbReference>
<keyword evidence="4 6" id="KW-0119">Carbohydrate metabolism</keyword>
<dbReference type="InterPro" id="IPR017853">
    <property type="entry name" value="GH"/>
</dbReference>
<dbReference type="Gene3D" id="3.20.20.80">
    <property type="entry name" value="Glycosidases"/>
    <property type="match status" value="1"/>
</dbReference>
<feature type="binding site" evidence="6">
    <location>
        <position position="504"/>
    </location>
    <ligand>
        <name>alpha-maltose 1-phosphate</name>
        <dbReference type="ChEBI" id="CHEBI:63576"/>
    </ligand>
</feature>
<feature type="site" description="Transition state stabilizer" evidence="6">
    <location>
        <position position="589"/>
    </location>
</feature>
<feature type="active site" description="Proton donor" evidence="6">
    <location>
        <position position="532"/>
    </location>
</feature>
<comment type="caution">
    <text evidence="9">The sequence shown here is derived from an EMBL/GenBank/DDBJ whole genome shotgun (WGS) entry which is preliminary data.</text>
</comment>
<dbReference type="Proteomes" id="UP001275049">
    <property type="component" value="Unassembled WGS sequence"/>
</dbReference>
<dbReference type="InterPro" id="IPR021828">
    <property type="entry name" value="GlgE_dom_N/S"/>
</dbReference>
<feature type="binding site" evidence="6">
    <location>
        <begin position="642"/>
        <end position="643"/>
    </location>
    <ligand>
        <name>alpha-maltose 1-phosphate</name>
        <dbReference type="ChEBI" id="CHEBI:63576"/>
    </ligand>
</feature>
<feature type="region of interest" description="Disordered" evidence="7">
    <location>
        <begin position="1"/>
        <end position="96"/>
    </location>
</feature>
<evidence type="ECO:0000313" key="10">
    <source>
        <dbReference type="Proteomes" id="UP001275049"/>
    </source>
</evidence>
<evidence type="ECO:0000259" key="8">
    <source>
        <dbReference type="SMART" id="SM00642"/>
    </source>
</evidence>
<dbReference type="SMART" id="SM00642">
    <property type="entry name" value="Aamy"/>
    <property type="match status" value="1"/>
</dbReference>
<dbReference type="RefSeq" id="WP_320755115.1">
    <property type="nucleotide sequence ID" value="NZ_CP171105.1"/>
</dbReference>
<proteinExistence type="inferred from homology"/>
<dbReference type="PANTHER" id="PTHR47786:SF2">
    <property type="entry name" value="GLYCOSYL HYDROLASE FAMILY 13 CATALYTIC DOMAIN-CONTAINING PROTEIN"/>
    <property type="match status" value="1"/>
</dbReference>
<dbReference type="Gene3D" id="1.20.58.80">
    <property type="entry name" value="Phosphotransferase system, lactose/cellobiose-type IIA subunit"/>
    <property type="match status" value="1"/>
</dbReference>
<feature type="compositionally biased region" description="Low complexity" evidence="7">
    <location>
        <begin position="33"/>
        <end position="71"/>
    </location>
</feature>
<name>A0ABU5G693_9ACTO</name>
<feature type="domain" description="Glycosyl hydrolase family 13 catalytic" evidence="8">
    <location>
        <begin position="320"/>
        <end position="652"/>
    </location>
</feature>